<evidence type="ECO:0000313" key="2">
    <source>
        <dbReference type="Proteomes" id="UP001279734"/>
    </source>
</evidence>
<reference evidence="1" key="1">
    <citation type="submission" date="2023-05" db="EMBL/GenBank/DDBJ databases">
        <title>Nepenthes gracilis genome sequencing.</title>
        <authorList>
            <person name="Fukushima K."/>
        </authorList>
    </citation>
    <scope>NUCLEOTIDE SEQUENCE</scope>
    <source>
        <strain evidence="1">SING2019-196</strain>
    </source>
</reference>
<organism evidence="1 2">
    <name type="scientific">Nepenthes gracilis</name>
    <name type="common">Slender pitcher plant</name>
    <dbReference type="NCBI Taxonomy" id="150966"/>
    <lineage>
        <taxon>Eukaryota</taxon>
        <taxon>Viridiplantae</taxon>
        <taxon>Streptophyta</taxon>
        <taxon>Embryophyta</taxon>
        <taxon>Tracheophyta</taxon>
        <taxon>Spermatophyta</taxon>
        <taxon>Magnoliopsida</taxon>
        <taxon>eudicotyledons</taxon>
        <taxon>Gunneridae</taxon>
        <taxon>Pentapetalae</taxon>
        <taxon>Caryophyllales</taxon>
        <taxon>Nepenthaceae</taxon>
        <taxon>Nepenthes</taxon>
    </lineage>
</organism>
<dbReference type="EMBL" id="BSYO01000036">
    <property type="protein sequence ID" value="GMH29708.1"/>
    <property type="molecule type" value="Genomic_DNA"/>
</dbReference>
<gene>
    <name evidence="1" type="ORF">Nepgr_031551</name>
</gene>
<evidence type="ECO:0000313" key="1">
    <source>
        <dbReference type="EMBL" id="GMH29708.1"/>
    </source>
</evidence>
<accession>A0AAD3TIP8</accession>
<dbReference type="Proteomes" id="UP001279734">
    <property type="component" value="Unassembled WGS sequence"/>
</dbReference>
<name>A0AAD3TIP8_NEPGR</name>
<protein>
    <submittedName>
        <fullName evidence="1">Uncharacterized protein</fullName>
    </submittedName>
</protein>
<dbReference type="AlphaFoldDB" id="A0AAD3TIP8"/>
<keyword evidence="2" id="KW-1185">Reference proteome</keyword>
<proteinExistence type="predicted"/>
<sequence>MASAEPPSVHETGGQSVIGQITTSGTLVEAQDAQVGDVLVPTPLHVQVGPPVCLAIVEGNVGVAGIVEASHPESLVSNPAAFSSKPGIGEHQPVWQFTSDSTISSSRPTLVGRRPDRQSAPTSVVSFLTDDKMLDPLKIGLH</sequence>
<comment type="caution">
    <text evidence="1">The sequence shown here is derived from an EMBL/GenBank/DDBJ whole genome shotgun (WGS) entry which is preliminary data.</text>
</comment>